<geneLocation type="mitochondrion" evidence="2"/>
<keyword evidence="1" id="KW-1133">Transmembrane helix</keyword>
<evidence type="ECO:0000313" key="2">
    <source>
        <dbReference type="EMBL" id="UZZ44224.1"/>
    </source>
</evidence>
<accession>A0A9E8RT77</accession>
<organism evidence="2">
    <name type="scientific">Orthotrichia sp. XG-2021</name>
    <dbReference type="NCBI Taxonomy" id="2996738"/>
    <lineage>
        <taxon>Eukaryota</taxon>
        <taxon>Metazoa</taxon>
        <taxon>Ecdysozoa</taxon>
        <taxon>Arthropoda</taxon>
        <taxon>Hexapoda</taxon>
        <taxon>Insecta</taxon>
        <taxon>Pterygota</taxon>
        <taxon>Neoptera</taxon>
        <taxon>Endopterygota</taxon>
        <taxon>Trichoptera</taxon>
        <taxon>Integripalpia</taxon>
        <taxon>Hydroptiloidea</taxon>
        <taxon>Hydroptilidae</taxon>
        <taxon>Orthotrichiinae</taxon>
        <taxon>Orthotrichia</taxon>
    </lineage>
</organism>
<reference evidence="2" key="1">
    <citation type="submission" date="2021-11" db="EMBL/GenBank/DDBJ databases">
        <authorList>
            <person name="Ge X.-Y."/>
            <person name="Peng L."/>
            <person name="Sun C.-H."/>
            <person name="Wang B.-X."/>
        </authorList>
    </citation>
    <scope>NUCLEOTIDE SEQUENCE</scope>
</reference>
<sequence length="52" mass="6530">MPQMMPLNWMMLMLYFILLILFMNSILYFNMNCTLKNFFNQKSLKKQNSWKW</sequence>
<evidence type="ECO:0000256" key="1">
    <source>
        <dbReference type="SAM" id="Phobius"/>
    </source>
</evidence>
<dbReference type="AlphaFoldDB" id="A0A9E8RT77"/>
<name>A0A9E8RT77_9NEOP</name>
<keyword evidence="2" id="KW-0496">Mitochondrion</keyword>
<protein>
    <submittedName>
        <fullName evidence="2">ATP synthase F0 subunit 8</fullName>
    </submittedName>
</protein>
<keyword evidence="1" id="KW-0812">Transmembrane</keyword>
<proteinExistence type="predicted"/>
<feature type="transmembrane region" description="Helical" evidence="1">
    <location>
        <begin position="12"/>
        <end position="31"/>
    </location>
</feature>
<reference evidence="2" key="2">
    <citation type="journal article" date="2022" name="Syst. Entomol.">
        <title>Massive gene rearrangements of mitochondrial genomes and implications for the phylogeny of Trichoptera (Insecta).</title>
        <authorList>
            <person name="Ge X."/>
            <person name="Peng L."/>
            <person name="Vogler A.P."/>
            <person name="Morse J.C."/>
            <person name="Yang L."/>
            <person name="Sun C."/>
            <person name="Wang B."/>
        </authorList>
    </citation>
    <scope>NUCLEOTIDE SEQUENCE</scope>
</reference>
<dbReference type="EMBL" id="OL678038">
    <property type="protein sequence ID" value="UZZ44224.1"/>
    <property type="molecule type" value="Genomic_DNA"/>
</dbReference>
<keyword evidence="1" id="KW-0472">Membrane</keyword>
<gene>
    <name evidence="2" type="primary">ATP8</name>
</gene>